<gene>
    <name evidence="1" type="ORF">ATANTOWER_030953</name>
</gene>
<keyword evidence="2" id="KW-1185">Reference proteome</keyword>
<name>A0ABU7C430_9TELE</name>
<dbReference type="EMBL" id="JAHUTI010077325">
    <property type="protein sequence ID" value="MED6256620.1"/>
    <property type="molecule type" value="Genomic_DNA"/>
</dbReference>
<organism evidence="1 2">
    <name type="scientific">Ataeniobius toweri</name>
    <dbReference type="NCBI Taxonomy" id="208326"/>
    <lineage>
        <taxon>Eukaryota</taxon>
        <taxon>Metazoa</taxon>
        <taxon>Chordata</taxon>
        <taxon>Craniata</taxon>
        <taxon>Vertebrata</taxon>
        <taxon>Euteleostomi</taxon>
        <taxon>Actinopterygii</taxon>
        <taxon>Neopterygii</taxon>
        <taxon>Teleostei</taxon>
        <taxon>Neoteleostei</taxon>
        <taxon>Acanthomorphata</taxon>
        <taxon>Ovalentaria</taxon>
        <taxon>Atherinomorphae</taxon>
        <taxon>Cyprinodontiformes</taxon>
        <taxon>Goodeidae</taxon>
        <taxon>Ataeniobius</taxon>
    </lineage>
</organism>
<reference evidence="1 2" key="1">
    <citation type="submission" date="2021-07" db="EMBL/GenBank/DDBJ databases">
        <authorList>
            <person name="Palmer J.M."/>
        </authorList>
    </citation>
    <scope>NUCLEOTIDE SEQUENCE [LARGE SCALE GENOMIC DNA]</scope>
    <source>
        <strain evidence="1 2">AT_MEX2019</strain>
        <tissue evidence="1">Muscle</tissue>
    </source>
</reference>
<dbReference type="Proteomes" id="UP001345963">
    <property type="component" value="Unassembled WGS sequence"/>
</dbReference>
<sequence>MSLASGSRPCFCLSTKASCLAPGFVCLSLAPWFLTQFLPPPNHRVLDLPPCRQSDFWLRRVLHRSPGPEIASTAPRKGAYSDSSALHALCEVIPVPGWWCPKYLCAAPE</sequence>
<evidence type="ECO:0000313" key="1">
    <source>
        <dbReference type="EMBL" id="MED6256620.1"/>
    </source>
</evidence>
<protein>
    <submittedName>
        <fullName evidence="1">Uncharacterized protein</fullName>
    </submittedName>
</protein>
<evidence type="ECO:0000313" key="2">
    <source>
        <dbReference type="Proteomes" id="UP001345963"/>
    </source>
</evidence>
<proteinExistence type="predicted"/>
<comment type="caution">
    <text evidence="1">The sequence shown here is derived from an EMBL/GenBank/DDBJ whole genome shotgun (WGS) entry which is preliminary data.</text>
</comment>
<accession>A0ABU7C430</accession>